<evidence type="ECO:0000256" key="5">
    <source>
        <dbReference type="PROSITE-ProRule" id="PRU00284"/>
    </source>
</evidence>
<dbReference type="OrthoDB" id="9811483at2"/>
<dbReference type="EMBL" id="PVTJ01000003">
    <property type="protein sequence ID" value="PRY60019.1"/>
    <property type="molecule type" value="Genomic_DNA"/>
</dbReference>
<dbReference type="GO" id="GO:0007165">
    <property type="term" value="P:signal transduction"/>
    <property type="evidence" value="ECO:0007669"/>
    <property type="project" value="UniProtKB-KW"/>
</dbReference>
<feature type="transmembrane region" description="Helical" evidence="6">
    <location>
        <begin position="21"/>
        <end position="41"/>
    </location>
</feature>
<organism evidence="8 9">
    <name type="scientific">Glycomyces artemisiae</name>
    <dbReference type="NCBI Taxonomy" id="1076443"/>
    <lineage>
        <taxon>Bacteria</taxon>
        <taxon>Bacillati</taxon>
        <taxon>Actinomycetota</taxon>
        <taxon>Actinomycetes</taxon>
        <taxon>Glycomycetales</taxon>
        <taxon>Glycomycetaceae</taxon>
        <taxon>Glycomyces</taxon>
    </lineage>
</organism>
<dbReference type="InterPro" id="IPR013525">
    <property type="entry name" value="ABC2_TM"/>
</dbReference>
<keyword evidence="5" id="KW-0807">Transducer</keyword>
<evidence type="ECO:0000256" key="6">
    <source>
        <dbReference type="SAM" id="Phobius"/>
    </source>
</evidence>
<gene>
    <name evidence="8" type="ORF">B0I28_103493</name>
</gene>
<feature type="transmembrane region" description="Helical" evidence="6">
    <location>
        <begin position="521"/>
        <end position="545"/>
    </location>
</feature>
<reference evidence="8 9" key="1">
    <citation type="submission" date="2018-03" db="EMBL/GenBank/DDBJ databases">
        <title>Genomic Encyclopedia of Type Strains, Phase III (KMG-III): the genomes of soil and plant-associated and newly described type strains.</title>
        <authorList>
            <person name="Whitman W."/>
        </authorList>
    </citation>
    <scope>NUCLEOTIDE SEQUENCE [LARGE SCALE GENOMIC DNA]</scope>
    <source>
        <strain evidence="8 9">CGMCC 4.7067</strain>
    </source>
</reference>
<evidence type="ECO:0000256" key="1">
    <source>
        <dbReference type="ARBA" id="ARBA00004141"/>
    </source>
</evidence>
<sequence>MFKPFNNSARAGASGPLTWRTWAGLILIPVLAMGLLTWALWNPDADHGTATAAVVNLDDPVTVDGQTIPLGRELAGDLTDADDSAYTWVLTDADDAASGLADGTYTAVVTIPKDFSAKGTSAATATEASGNPADAARAVLDIETSNAAGAADPALSEDVALATQRTLDGQVVETYLDNVYVSFNTVHDQLADAADGAAELADGTSRLADGAAELSTAAGELATGADTLADATAQLETGAAGLASGLGELDDAAADLPSATRRLADGAEQVAQGNEALAAEVVPLANEIIDAIDALPSAADAAAEFQDLAADCTSEGGDADFCSALQDAADDFSADAGEIDGAVASVRAKVVETRDAVAALAAGARQVADGNEQLADQMPALTSGIADAADRANDLATGAAQTDDGAQELATGADQLSDGSAEVASGTADVDDGAQELATGLADGRDQIPTYTESERAHLSSVAADPTTATIDRTGFGELSIALFAAIALWALALAVYLVTAAVPEDILTSRAPTWRIVLQAALPGATAAALAAAVITAIAVPVMGLGIGRALTFLAVALLAAFAFTALNQALVAIFGRAGRLASVAVLILTIALGIVSTLPGPLYALVGWIPTHGAVIALRAAALGGSGLATGITQLAVWLAIGALATILVTDRRRNLSTRHLRLNQT</sequence>
<dbReference type="GO" id="GO:0016020">
    <property type="term" value="C:membrane"/>
    <property type="evidence" value="ECO:0007669"/>
    <property type="project" value="UniProtKB-SubCell"/>
</dbReference>
<comment type="caution">
    <text evidence="8">The sequence shown here is derived from an EMBL/GenBank/DDBJ whole genome shotgun (WGS) entry which is preliminary data.</text>
</comment>
<dbReference type="PROSITE" id="PS50111">
    <property type="entry name" value="CHEMOTAXIS_TRANSDUC_2"/>
    <property type="match status" value="1"/>
</dbReference>
<dbReference type="RefSeq" id="WP_106363895.1">
    <property type="nucleotide sequence ID" value="NZ_PVTJ01000003.1"/>
</dbReference>
<feature type="transmembrane region" description="Helical" evidence="6">
    <location>
        <begin position="551"/>
        <end position="573"/>
    </location>
</feature>
<dbReference type="Gene3D" id="1.10.287.950">
    <property type="entry name" value="Methyl-accepting chemotaxis protein"/>
    <property type="match status" value="2"/>
</dbReference>
<dbReference type="PANTHER" id="PTHR43077">
    <property type="entry name" value="TRANSPORT PERMEASE YVFS-RELATED"/>
    <property type="match status" value="1"/>
</dbReference>
<dbReference type="Proteomes" id="UP000238176">
    <property type="component" value="Unassembled WGS sequence"/>
</dbReference>
<dbReference type="AlphaFoldDB" id="A0A2T0UQ10"/>
<comment type="subcellular location">
    <subcellularLocation>
        <location evidence="1">Membrane</location>
        <topology evidence="1">Multi-pass membrane protein</topology>
    </subcellularLocation>
</comment>
<protein>
    <submittedName>
        <fullName evidence="8">Putative membrane protein</fullName>
    </submittedName>
</protein>
<keyword evidence="4 6" id="KW-0472">Membrane</keyword>
<feature type="transmembrane region" description="Helical" evidence="6">
    <location>
        <begin position="479"/>
        <end position="500"/>
    </location>
</feature>
<dbReference type="NCBIfam" id="TIGR03057">
    <property type="entry name" value="xxxLxxG_by_4"/>
    <property type="match status" value="3"/>
</dbReference>
<dbReference type="PANTHER" id="PTHR43077:SF10">
    <property type="entry name" value="TRANSPORT PERMEASE PROTEIN"/>
    <property type="match status" value="1"/>
</dbReference>
<dbReference type="InterPro" id="IPR023908">
    <property type="entry name" value="xxxLxxG_rpt"/>
</dbReference>
<dbReference type="InterPro" id="IPR004089">
    <property type="entry name" value="MCPsignal_dom"/>
</dbReference>
<evidence type="ECO:0000259" key="7">
    <source>
        <dbReference type="PROSITE" id="PS50111"/>
    </source>
</evidence>
<dbReference type="Pfam" id="PF12698">
    <property type="entry name" value="ABC2_membrane_3"/>
    <property type="match status" value="1"/>
</dbReference>
<accession>A0A2T0UQ10</accession>
<evidence type="ECO:0000313" key="8">
    <source>
        <dbReference type="EMBL" id="PRY60019.1"/>
    </source>
</evidence>
<keyword evidence="9" id="KW-1185">Reference proteome</keyword>
<keyword evidence="2 6" id="KW-0812">Transmembrane</keyword>
<dbReference type="NCBIfam" id="TIGR03061">
    <property type="entry name" value="pip_yhgE_Nterm"/>
    <property type="match status" value="1"/>
</dbReference>
<proteinExistence type="predicted"/>
<evidence type="ECO:0000256" key="4">
    <source>
        <dbReference type="ARBA" id="ARBA00023136"/>
    </source>
</evidence>
<evidence type="ECO:0000256" key="3">
    <source>
        <dbReference type="ARBA" id="ARBA00022989"/>
    </source>
</evidence>
<name>A0A2T0UQ10_9ACTN</name>
<keyword evidence="3 6" id="KW-1133">Transmembrane helix</keyword>
<feature type="domain" description="Methyl-accepting transducer" evidence="7">
    <location>
        <begin position="196"/>
        <end position="431"/>
    </location>
</feature>
<feature type="transmembrane region" description="Helical" evidence="6">
    <location>
        <begin position="628"/>
        <end position="651"/>
    </location>
</feature>
<evidence type="ECO:0000256" key="2">
    <source>
        <dbReference type="ARBA" id="ARBA00022692"/>
    </source>
</evidence>
<dbReference type="InterPro" id="IPR051328">
    <property type="entry name" value="T7SS_ABC-Transporter"/>
</dbReference>
<dbReference type="InterPro" id="IPR017500">
    <property type="entry name" value="Phage_infect_YhgE_N"/>
</dbReference>
<evidence type="ECO:0000313" key="9">
    <source>
        <dbReference type="Proteomes" id="UP000238176"/>
    </source>
</evidence>
<dbReference type="SUPFAM" id="SSF58104">
    <property type="entry name" value="Methyl-accepting chemotaxis protein (MCP) signaling domain"/>
    <property type="match status" value="1"/>
</dbReference>
<feature type="transmembrane region" description="Helical" evidence="6">
    <location>
        <begin position="585"/>
        <end position="608"/>
    </location>
</feature>